<sequence length="89" mass="9887">MTQAPRIHLNGTSGRELLAQYTTAMTAVNAAIEAVQAIECNGRDYYTISNEAAAVAVDEKRTRLIELKLIYSQLTEIALDVQMQMEARK</sequence>
<proteinExistence type="predicted"/>
<reference evidence="1" key="1">
    <citation type="submission" date="2020-05" db="EMBL/GenBank/DDBJ databases">
        <authorList>
            <person name="Chiriac C."/>
            <person name="Salcher M."/>
            <person name="Ghai R."/>
            <person name="Kavagutti S V."/>
        </authorList>
    </citation>
    <scope>NUCLEOTIDE SEQUENCE</scope>
</reference>
<organism evidence="1">
    <name type="scientific">uncultured Caudovirales phage</name>
    <dbReference type="NCBI Taxonomy" id="2100421"/>
    <lineage>
        <taxon>Viruses</taxon>
        <taxon>Duplodnaviria</taxon>
        <taxon>Heunggongvirae</taxon>
        <taxon>Uroviricota</taxon>
        <taxon>Caudoviricetes</taxon>
        <taxon>Peduoviridae</taxon>
        <taxon>Maltschvirus</taxon>
        <taxon>Maltschvirus maltsch</taxon>
    </lineage>
</organism>
<protein>
    <submittedName>
        <fullName evidence="1">Uncharacterized protein</fullName>
    </submittedName>
</protein>
<dbReference type="EMBL" id="LR797300">
    <property type="protein sequence ID" value="CAB4200371.1"/>
    <property type="molecule type" value="Genomic_DNA"/>
</dbReference>
<name>A0A6J5RT70_9CAUD</name>
<evidence type="ECO:0000313" key="1">
    <source>
        <dbReference type="EMBL" id="CAB4200371.1"/>
    </source>
</evidence>
<accession>A0A6J5RT70</accession>
<gene>
    <name evidence="1" type="ORF">UFOVP1339_41</name>
</gene>